<accession>A0A8K0K3Z6</accession>
<evidence type="ECO:0000256" key="1">
    <source>
        <dbReference type="SAM" id="MobiDB-lite"/>
    </source>
</evidence>
<proteinExistence type="predicted"/>
<sequence length="156" mass="17819">MKDREIQEFLMGGSSDSEIESDVESFHTASELEELSEEDAAEFDSATPVGEVPTPLEGDILWFADPQASCDVVPFTASSGLKVRPLDYWRIDDLHNHPVFRSNMSRDRFFSILRAFHFVRNPREGEPTPSDPLYKIRPLLNLFRTNVVKIYASMNH</sequence>
<reference evidence="3" key="1">
    <citation type="submission" date="2013-04" db="EMBL/GenBank/DDBJ databases">
        <authorList>
            <person name="Qu J."/>
            <person name="Murali S.C."/>
            <person name="Bandaranaike D."/>
            <person name="Bellair M."/>
            <person name="Blankenburg K."/>
            <person name="Chao H."/>
            <person name="Dinh H."/>
            <person name="Doddapaneni H."/>
            <person name="Downs B."/>
            <person name="Dugan-Rocha S."/>
            <person name="Elkadiri S."/>
            <person name="Gnanaolivu R.D."/>
            <person name="Hernandez B."/>
            <person name="Javaid M."/>
            <person name="Jayaseelan J.C."/>
            <person name="Lee S."/>
            <person name="Li M."/>
            <person name="Ming W."/>
            <person name="Munidasa M."/>
            <person name="Muniz J."/>
            <person name="Nguyen L."/>
            <person name="Ongeri F."/>
            <person name="Osuji N."/>
            <person name="Pu L.-L."/>
            <person name="Puazo M."/>
            <person name="Qu C."/>
            <person name="Quiroz J."/>
            <person name="Raj R."/>
            <person name="Weissenberger G."/>
            <person name="Xin Y."/>
            <person name="Zou X."/>
            <person name="Han Y."/>
            <person name="Richards S."/>
            <person name="Worley K."/>
            <person name="Muzny D."/>
            <person name="Gibbs R."/>
        </authorList>
    </citation>
    <scope>NUCLEOTIDE SEQUENCE</scope>
    <source>
        <strain evidence="3">Sampled in the wild</strain>
    </source>
</reference>
<organism evidence="3 4">
    <name type="scientific">Ladona fulva</name>
    <name type="common">Scarce chaser dragonfly</name>
    <name type="synonym">Libellula fulva</name>
    <dbReference type="NCBI Taxonomy" id="123851"/>
    <lineage>
        <taxon>Eukaryota</taxon>
        <taxon>Metazoa</taxon>
        <taxon>Ecdysozoa</taxon>
        <taxon>Arthropoda</taxon>
        <taxon>Hexapoda</taxon>
        <taxon>Insecta</taxon>
        <taxon>Pterygota</taxon>
        <taxon>Palaeoptera</taxon>
        <taxon>Odonata</taxon>
        <taxon>Epiprocta</taxon>
        <taxon>Anisoptera</taxon>
        <taxon>Libelluloidea</taxon>
        <taxon>Libellulidae</taxon>
        <taxon>Ladona</taxon>
    </lineage>
</organism>
<feature type="region of interest" description="Disordered" evidence="1">
    <location>
        <begin position="1"/>
        <end position="31"/>
    </location>
</feature>
<dbReference type="Proteomes" id="UP000792457">
    <property type="component" value="Unassembled WGS sequence"/>
</dbReference>
<reference evidence="3" key="2">
    <citation type="submission" date="2017-10" db="EMBL/GenBank/DDBJ databases">
        <title>Ladona fulva Genome sequencing and assembly.</title>
        <authorList>
            <person name="Murali S."/>
            <person name="Richards S."/>
            <person name="Bandaranaike D."/>
            <person name="Bellair M."/>
            <person name="Blankenburg K."/>
            <person name="Chao H."/>
            <person name="Dinh H."/>
            <person name="Doddapaneni H."/>
            <person name="Dugan-Rocha S."/>
            <person name="Elkadiri S."/>
            <person name="Gnanaolivu R."/>
            <person name="Hernandez B."/>
            <person name="Skinner E."/>
            <person name="Javaid M."/>
            <person name="Lee S."/>
            <person name="Li M."/>
            <person name="Ming W."/>
            <person name="Munidasa M."/>
            <person name="Muniz J."/>
            <person name="Nguyen L."/>
            <person name="Hughes D."/>
            <person name="Osuji N."/>
            <person name="Pu L.-L."/>
            <person name="Puazo M."/>
            <person name="Qu C."/>
            <person name="Quiroz J."/>
            <person name="Raj R."/>
            <person name="Weissenberger G."/>
            <person name="Xin Y."/>
            <person name="Zou X."/>
            <person name="Han Y."/>
            <person name="Worley K."/>
            <person name="Muzny D."/>
            <person name="Gibbs R."/>
        </authorList>
    </citation>
    <scope>NUCLEOTIDE SEQUENCE</scope>
    <source>
        <strain evidence="3">Sampled in the wild</strain>
    </source>
</reference>
<gene>
    <name evidence="3" type="ORF">J437_LFUL001703</name>
</gene>
<keyword evidence="4" id="KW-1185">Reference proteome</keyword>
<comment type="caution">
    <text evidence="3">The sequence shown here is derived from an EMBL/GenBank/DDBJ whole genome shotgun (WGS) entry which is preliminary data.</text>
</comment>
<dbReference type="Pfam" id="PF13843">
    <property type="entry name" value="DDE_Tnp_1_7"/>
    <property type="match status" value="1"/>
</dbReference>
<feature type="domain" description="PiggyBac transposable element-derived protein" evidence="2">
    <location>
        <begin position="85"/>
        <end position="152"/>
    </location>
</feature>
<dbReference type="EMBL" id="KZ308312">
    <property type="protein sequence ID" value="KAG8227159.1"/>
    <property type="molecule type" value="Genomic_DNA"/>
</dbReference>
<evidence type="ECO:0000313" key="4">
    <source>
        <dbReference type="Proteomes" id="UP000792457"/>
    </source>
</evidence>
<name>A0A8K0K3Z6_LADFU</name>
<dbReference type="AlphaFoldDB" id="A0A8K0K3Z6"/>
<dbReference type="InterPro" id="IPR029526">
    <property type="entry name" value="PGBD"/>
</dbReference>
<dbReference type="PANTHER" id="PTHR46599:SF3">
    <property type="entry name" value="PIGGYBAC TRANSPOSABLE ELEMENT-DERIVED PROTEIN 4"/>
    <property type="match status" value="1"/>
</dbReference>
<evidence type="ECO:0000259" key="2">
    <source>
        <dbReference type="Pfam" id="PF13843"/>
    </source>
</evidence>
<protein>
    <recommendedName>
        <fullName evidence="2">PiggyBac transposable element-derived protein domain-containing protein</fullName>
    </recommendedName>
</protein>
<evidence type="ECO:0000313" key="3">
    <source>
        <dbReference type="EMBL" id="KAG8227159.1"/>
    </source>
</evidence>
<dbReference type="PANTHER" id="PTHR46599">
    <property type="entry name" value="PIGGYBAC TRANSPOSABLE ELEMENT-DERIVED PROTEIN 4"/>
    <property type="match status" value="1"/>
</dbReference>